<dbReference type="AlphaFoldDB" id="F0LJ02"/>
<protein>
    <submittedName>
        <fullName evidence="2">Rubrerythrin</fullName>
    </submittedName>
</protein>
<dbReference type="Pfam" id="PF02915">
    <property type="entry name" value="Rubrerythrin"/>
    <property type="match status" value="2"/>
</dbReference>
<dbReference type="PANTHER" id="PTHR33531:SF10">
    <property type="entry name" value="BLR7895 PROTEIN"/>
    <property type="match status" value="1"/>
</dbReference>
<dbReference type="InterPro" id="IPR012347">
    <property type="entry name" value="Ferritin-like"/>
</dbReference>
<feature type="domain" description="Rubrerythrin diiron-binding" evidence="1">
    <location>
        <begin position="118"/>
        <end position="182"/>
    </location>
</feature>
<keyword evidence="3" id="KW-1185">Reference proteome</keyword>
<sequence>MESPLEVYMKKAEIEEKVKEVLREVSKMPLKDILSYIIKGEKDATDLYTFLYENVPSRYLKEKFRQFMEVEISHDKKVTEIFNTLYPNEEPSDVPFESWTNVFKDREFKIKTLRDYLDILEVAMKSERLAEEVYLYVSKHIPNPEYKGLFIELAKDEHDHYEFLKQEYETYEKAKAEQDFQELIKELMKDKKRA</sequence>
<dbReference type="CDD" id="cd01045">
    <property type="entry name" value="Ferritin_like_AB"/>
    <property type="match status" value="1"/>
</dbReference>
<accession>F0LJ02</accession>
<dbReference type="EMBL" id="CP002372">
    <property type="protein sequence ID" value="ADT83348.1"/>
    <property type="molecule type" value="Genomic_DNA"/>
</dbReference>
<dbReference type="InterPro" id="IPR009078">
    <property type="entry name" value="Ferritin-like_SF"/>
</dbReference>
<dbReference type="PANTHER" id="PTHR33531">
    <property type="entry name" value="RUBRERYTHRIN SUBFAMILY"/>
    <property type="match status" value="1"/>
</dbReference>
<dbReference type="HOGENOM" id="CLU_1399800_0_0_2"/>
<dbReference type="InterPro" id="IPR003251">
    <property type="entry name" value="Rr_diiron-bd_dom"/>
</dbReference>
<dbReference type="OrthoDB" id="86102at2157"/>
<dbReference type="eggNOG" id="arCOG01105">
    <property type="taxonomic scope" value="Archaea"/>
</dbReference>
<dbReference type="PATRIC" id="fig|391623.17.peg.371"/>
<evidence type="ECO:0000313" key="3">
    <source>
        <dbReference type="Proteomes" id="UP000007478"/>
    </source>
</evidence>
<dbReference type="GO" id="GO:0016491">
    <property type="term" value="F:oxidoreductase activity"/>
    <property type="evidence" value="ECO:0007669"/>
    <property type="project" value="InterPro"/>
</dbReference>
<dbReference type="SUPFAM" id="SSF47240">
    <property type="entry name" value="Ferritin-like"/>
    <property type="match status" value="1"/>
</dbReference>
<proteinExistence type="predicted"/>
<gene>
    <name evidence="2" type="ordered locus">TERMP_00371</name>
</gene>
<evidence type="ECO:0000259" key="1">
    <source>
        <dbReference type="Pfam" id="PF02915"/>
    </source>
</evidence>
<evidence type="ECO:0000313" key="2">
    <source>
        <dbReference type="EMBL" id="ADT83348.1"/>
    </source>
</evidence>
<organism evidence="2 3">
    <name type="scientific">Thermococcus barophilus (strain DSM 11836 / MP)</name>
    <dbReference type="NCBI Taxonomy" id="391623"/>
    <lineage>
        <taxon>Archaea</taxon>
        <taxon>Methanobacteriati</taxon>
        <taxon>Methanobacteriota</taxon>
        <taxon>Thermococci</taxon>
        <taxon>Thermococcales</taxon>
        <taxon>Thermococcaceae</taxon>
        <taxon>Thermococcus</taxon>
    </lineage>
</organism>
<dbReference type="KEGG" id="tba:TERMP_00371"/>
<name>F0LJ02_THEBM</name>
<feature type="domain" description="Rubrerythrin diiron-binding" evidence="1">
    <location>
        <begin position="32"/>
        <end position="112"/>
    </location>
</feature>
<dbReference type="Gene3D" id="1.20.1260.10">
    <property type="match status" value="1"/>
</dbReference>
<dbReference type="GO" id="GO:0046872">
    <property type="term" value="F:metal ion binding"/>
    <property type="evidence" value="ECO:0007669"/>
    <property type="project" value="InterPro"/>
</dbReference>
<reference evidence="2 3" key="1">
    <citation type="journal article" date="2011" name="J. Bacteriol.">
        <title>Complete genome sequence of the hyperthermophilic, piezophilic, heterotrophic, and carboxydotrophic archaeon Thermococcus barophilus MP.</title>
        <authorList>
            <person name="Vannier P."/>
            <person name="Marteinsson V.T."/>
            <person name="Fridjonsson O.H."/>
            <person name="Oger P."/>
            <person name="Jebbar M."/>
        </authorList>
    </citation>
    <scope>NUCLEOTIDE SEQUENCE [LARGE SCALE GENOMIC DNA]</scope>
    <source>
        <strain evidence="3">DSM 11836 / MP</strain>
    </source>
</reference>
<dbReference type="Proteomes" id="UP000007478">
    <property type="component" value="Chromosome"/>
</dbReference>